<accession>A0ACB8EE82</accession>
<dbReference type="EMBL" id="CM037629">
    <property type="protein sequence ID" value="KAH7990899.1"/>
    <property type="molecule type" value="Genomic_DNA"/>
</dbReference>
<organism evidence="1 2">
    <name type="scientific">Sphaerodactylus townsendi</name>
    <dbReference type="NCBI Taxonomy" id="933632"/>
    <lineage>
        <taxon>Eukaryota</taxon>
        <taxon>Metazoa</taxon>
        <taxon>Chordata</taxon>
        <taxon>Craniata</taxon>
        <taxon>Vertebrata</taxon>
        <taxon>Euteleostomi</taxon>
        <taxon>Lepidosauria</taxon>
        <taxon>Squamata</taxon>
        <taxon>Bifurcata</taxon>
        <taxon>Gekkota</taxon>
        <taxon>Sphaerodactylidae</taxon>
        <taxon>Sphaerodactylus</taxon>
    </lineage>
</organism>
<comment type="caution">
    <text evidence="1">The sequence shown here is derived from an EMBL/GenBank/DDBJ whole genome shotgun (WGS) entry which is preliminary data.</text>
</comment>
<gene>
    <name evidence="1" type="ORF">K3G42_012605</name>
</gene>
<evidence type="ECO:0000313" key="2">
    <source>
        <dbReference type="Proteomes" id="UP000827872"/>
    </source>
</evidence>
<proteinExistence type="predicted"/>
<reference evidence="1" key="1">
    <citation type="submission" date="2021-08" db="EMBL/GenBank/DDBJ databases">
        <title>The first chromosome-level gecko genome reveals the dynamic sex chromosomes of Neotropical dwarf geckos (Sphaerodactylidae: Sphaerodactylus).</title>
        <authorList>
            <person name="Pinto B.J."/>
            <person name="Keating S.E."/>
            <person name="Gamble T."/>
        </authorList>
    </citation>
    <scope>NUCLEOTIDE SEQUENCE</scope>
    <source>
        <strain evidence="1">TG3544</strain>
    </source>
</reference>
<evidence type="ECO:0000313" key="1">
    <source>
        <dbReference type="EMBL" id="KAH7990899.1"/>
    </source>
</evidence>
<sequence>MAILTEPLVCLTFQGNPVSSPHCKGEDWIYSSESQKCCYRCPSGFAPKTACPTNPRSDCMKQCGEGQFLNHDYVRPQCELCLTCNPERDLVQKAPCTRNSSGVCECRPGLYCQTKILNSCARCQPLTTCKPGYGVKTRGTSDQDTVCEKCPPGTFSTEDSSTETCKPQTDRLKLQPVTKEKGNYAQDGLGSGPPLAFSVQQAAASRPVGSTSVLIGSTSPNFLDTTTRQPMNESNTRGPSPIMIPKEKDVTFLAAALLFTFLLLAALVVLWKKKAYQKWVVPHNVKTSKQTKIWTVGAEKGPEEAELHPESLSETSSGCPLEMEETSSLDPEEAKLLQVDGGGLVEPVVRSHTSNCIEKIYIMRADTVIVGSVSELPAGKTSSARGEEGICGVQEEGKEVEADMHYPEQETEFSPGSDITTPVEEEWEFPRSILANEKPLGIQEENVIAFPAARLFETKPRAGSSSWEQSPFIRRAVKRARAVRKRLTHVTEAAAAFSMEAPADNLSIENEVRGEAEEPGGAEKDAAQSKASEEPAPNRAGGLEAGTIEEAAASCCPIATERPAVAASQPPGMERSTYLEPQTLVTVGTPQSSQSPAPELHSQRTPKASIAEMDCLICFNRYSASRLPKLLACHHAFCAVCLKLILKNEDHTWIIACPLCRKSTVVFGGLICSLRDKEDILGRLESPDPEAEVPCPPHPPGMMQANRRSSSENREPQRNQAASKRLMLLLLLVTLLLLLILPFMYTGMLQWALCGVVALGLIVSGVLCCNPRWNCSDCSLPPWRKKERHVASVA</sequence>
<name>A0ACB8EE82_9SAUR</name>
<keyword evidence="2" id="KW-1185">Reference proteome</keyword>
<dbReference type="Proteomes" id="UP000827872">
    <property type="component" value="Linkage Group LG16"/>
</dbReference>
<protein>
    <submittedName>
        <fullName evidence="1">Uncharacterized protein</fullName>
    </submittedName>
</protein>